<dbReference type="EMBL" id="JANKHO010000371">
    <property type="protein sequence ID" value="KAJ3510780.1"/>
    <property type="molecule type" value="Genomic_DNA"/>
</dbReference>
<feature type="compositionally biased region" description="Basic residues" evidence="1">
    <location>
        <begin position="136"/>
        <end position="147"/>
    </location>
</feature>
<sequence>MATRSYTLRSRAAAGTAGATPNPIGSMSGVGQSLPPDTAPPYYVTDDEARAWYSGSEGGQRRSYSDVVASRPSSPVISRVETVVPPVEQDPHEAHESNPVVVDHNPIVDPTNHRARVETEVSSSEDENPEPWTTVNRHRSHDKRAKNAKTQSSRGERHGKSAQRARSLEDHVVKQATDKLTAEEQAKISRRYDRLRYTPAQRDDSPARRSDSSVSRGEGPSNLKGKAVDPREWGANAGLSDNELDVEAQRAALESLRPISGENKSHHKSKKRRSKKQNVKKEHDSLPHDDKGTSLLAPQVQPTPRKTKTLPATARPVAQIPAKSYLGVALDKLDRESSKKSKGKYHQQGKPSSSESSSDSGDSETTSHHGGTTPTPSGSDSSASSDSQSDRSPISSTRSRKSDRHQRRHRSHHRSRKNRHVTKSRRRSRSSRSRRTYKAFKPRMYDGTPDYRVYNRFLREGSAYVQDLDLEPERYAYALSCFMKDRAYDFYIQKVSMNEEEWSLPEFF</sequence>
<evidence type="ECO:0000313" key="2">
    <source>
        <dbReference type="EMBL" id="KAJ3510780.1"/>
    </source>
</evidence>
<feature type="compositionally biased region" description="Basic and acidic residues" evidence="1">
    <location>
        <begin position="279"/>
        <end position="292"/>
    </location>
</feature>
<accession>A0A9W8MVX6</accession>
<organism evidence="2 3">
    <name type="scientific">Agrocybe chaxingu</name>
    <dbReference type="NCBI Taxonomy" id="84603"/>
    <lineage>
        <taxon>Eukaryota</taxon>
        <taxon>Fungi</taxon>
        <taxon>Dikarya</taxon>
        <taxon>Basidiomycota</taxon>
        <taxon>Agaricomycotina</taxon>
        <taxon>Agaricomycetes</taxon>
        <taxon>Agaricomycetidae</taxon>
        <taxon>Agaricales</taxon>
        <taxon>Agaricineae</taxon>
        <taxon>Strophariaceae</taxon>
        <taxon>Agrocybe</taxon>
    </lineage>
</organism>
<dbReference type="Proteomes" id="UP001148786">
    <property type="component" value="Unassembled WGS sequence"/>
</dbReference>
<proteinExistence type="predicted"/>
<feature type="compositionally biased region" description="Basic and acidic residues" evidence="1">
    <location>
        <begin position="166"/>
        <end position="211"/>
    </location>
</feature>
<reference evidence="2" key="1">
    <citation type="submission" date="2022-07" db="EMBL/GenBank/DDBJ databases">
        <title>Genome Sequence of Agrocybe chaxingu.</title>
        <authorList>
            <person name="Buettner E."/>
        </authorList>
    </citation>
    <scope>NUCLEOTIDE SEQUENCE</scope>
    <source>
        <strain evidence="2">MP-N11</strain>
    </source>
</reference>
<feature type="compositionally biased region" description="Low complexity" evidence="1">
    <location>
        <begin position="352"/>
        <end position="397"/>
    </location>
</feature>
<name>A0A9W8MVX6_9AGAR</name>
<keyword evidence="3" id="KW-1185">Reference proteome</keyword>
<evidence type="ECO:0000256" key="1">
    <source>
        <dbReference type="SAM" id="MobiDB-lite"/>
    </source>
</evidence>
<protein>
    <submittedName>
        <fullName evidence="2">Uncharacterized protein</fullName>
    </submittedName>
</protein>
<feature type="compositionally biased region" description="Basic residues" evidence="1">
    <location>
        <begin position="265"/>
        <end position="278"/>
    </location>
</feature>
<dbReference type="OrthoDB" id="3032433at2759"/>
<evidence type="ECO:0000313" key="3">
    <source>
        <dbReference type="Proteomes" id="UP001148786"/>
    </source>
</evidence>
<comment type="caution">
    <text evidence="2">The sequence shown here is derived from an EMBL/GenBank/DDBJ whole genome shotgun (WGS) entry which is preliminary data.</text>
</comment>
<gene>
    <name evidence="2" type="ORF">NLJ89_g4475</name>
</gene>
<dbReference type="AlphaFoldDB" id="A0A9W8MVX6"/>
<feature type="region of interest" description="Disordered" evidence="1">
    <location>
        <begin position="1"/>
        <end position="436"/>
    </location>
</feature>
<feature type="compositionally biased region" description="Basic residues" evidence="1">
    <location>
        <begin position="398"/>
        <end position="436"/>
    </location>
</feature>